<dbReference type="EMBL" id="SODD01000008">
    <property type="protein sequence ID" value="TDW24701.1"/>
    <property type="molecule type" value="Genomic_DNA"/>
</dbReference>
<dbReference type="InterPro" id="IPR054331">
    <property type="entry name" value="LiaF_TM"/>
</dbReference>
<dbReference type="OrthoDB" id="1640974at2"/>
<evidence type="ECO:0000256" key="1">
    <source>
        <dbReference type="SAM" id="Phobius"/>
    </source>
</evidence>
<comment type="caution">
    <text evidence="3">The sequence shown here is derived from an EMBL/GenBank/DDBJ whole genome shotgun (WGS) entry which is preliminary data.</text>
</comment>
<dbReference type="RefSeq" id="WP_134168669.1">
    <property type="nucleotide sequence ID" value="NZ_SODD01000008.1"/>
</dbReference>
<keyword evidence="1" id="KW-0472">Membrane</keyword>
<evidence type="ECO:0000313" key="4">
    <source>
        <dbReference type="Proteomes" id="UP000294743"/>
    </source>
</evidence>
<feature type="transmembrane region" description="Helical" evidence="1">
    <location>
        <begin position="54"/>
        <end position="72"/>
    </location>
</feature>
<feature type="transmembrane region" description="Helical" evidence="1">
    <location>
        <begin position="32"/>
        <end position="49"/>
    </location>
</feature>
<feature type="domain" description="LiaF transmembrane" evidence="2">
    <location>
        <begin position="8"/>
        <end position="100"/>
    </location>
</feature>
<evidence type="ECO:0000259" key="2">
    <source>
        <dbReference type="Pfam" id="PF22570"/>
    </source>
</evidence>
<accession>A0A4R8A4S8</accession>
<keyword evidence="4" id="KW-1185">Reference proteome</keyword>
<keyword evidence="1" id="KW-1133">Transmembrane helix</keyword>
<name>A0A4R8A4S8_9FIRM</name>
<reference evidence="3 4" key="1">
    <citation type="submission" date="2019-03" db="EMBL/GenBank/DDBJ databases">
        <title>Genomic Encyclopedia of Type Strains, Phase IV (KMG-IV): sequencing the most valuable type-strain genomes for metagenomic binning, comparative biology and taxonomic classification.</title>
        <authorList>
            <person name="Goeker M."/>
        </authorList>
    </citation>
    <scope>NUCLEOTIDE SEQUENCE [LARGE SCALE GENOMIC DNA]</scope>
    <source>
        <strain evidence="3 4">DSM 28867</strain>
    </source>
</reference>
<keyword evidence="1" id="KW-0812">Transmembrane</keyword>
<feature type="transmembrane region" description="Helical" evidence="1">
    <location>
        <begin position="78"/>
        <end position="98"/>
    </location>
</feature>
<feature type="transmembrane region" description="Helical" evidence="1">
    <location>
        <begin position="7"/>
        <end position="26"/>
    </location>
</feature>
<organism evidence="3 4">
    <name type="scientific">Breznakia blatticola</name>
    <dbReference type="NCBI Taxonomy" id="1754012"/>
    <lineage>
        <taxon>Bacteria</taxon>
        <taxon>Bacillati</taxon>
        <taxon>Bacillota</taxon>
        <taxon>Erysipelotrichia</taxon>
        <taxon>Erysipelotrichales</taxon>
        <taxon>Erysipelotrichaceae</taxon>
        <taxon>Breznakia</taxon>
    </lineage>
</organism>
<evidence type="ECO:0000313" key="3">
    <source>
        <dbReference type="EMBL" id="TDW24701.1"/>
    </source>
</evidence>
<dbReference type="Proteomes" id="UP000294743">
    <property type="component" value="Unassembled WGS sequence"/>
</dbReference>
<protein>
    <recommendedName>
        <fullName evidence="2">LiaF transmembrane domain-containing protein</fullName>
    </recommendedName>
</protein>
<sequence>MNKKTNWLWGIVFIAVGVMIVLVPMLGLSINLMHMIWTVLLLLCVVSNIKYRNWFLIVMPLCLAVWINRSYLQIEDVLSFFPLMGAGVFVSIGLSIIFKDHSYRYNHIRYHRSGKHADYTKQSSHDESVINIDTALSGSAQYIHSQNLRLITAEVSLGSLQLYLQQAKLDPEGATIKLDVSLATLTLYIPKEWNTQVDVSSSLGGVDEGFHERDYNLPKLLITGEVALGNLEIIYI</sequence>
<gene>
    <name evidence="3" type="ORF">EDD63_10856</name>
</gene>
<dbReference type="AlphaFoldDB" id="A0A4R8A4S8"/>
<proteinExistence type="predicted"/>
<dbReference type="Pfam" id="PF22570">
    <property type="entry name" value="LiaF-TM"/>
    <property type="match status" value="1"/>
</dbReference>